<evidence type="ECO:0000313" key="2">
    <source>
        <dbReference type="Proteomes" id="UP000270094"/>
    </source>
</evidence>
<keyword evidence="2" id="KW-1185">Reference proteome</keyword>
<organism evidence="1 2">
    <name type="scientific">Strongylus vulgaris</name>
    <name type="common">Blood worm</name>
    <dbReference type="NCBI Taxonomy" id="40348"/>
    <lineage>
        <taxon>Eukaryota</taxon>
        <taxon>Metazoa</taxon>
        <taxon>Ecdysozoa</taxon>
        <taxon>Nematoda</taxon>
        <taxon>Chromadorea</taxon>
        <taxon>Rhabditida</taxon>
        <taxon>Rhabditina</taxon>
        <taxon>Rhabditomorpha</taxon>
        <taxon>Strongyloidea</taxon>
        <taxon>Strongylidae</taxon>
        <taxon>Strongylus</taxon>
    </lineage>
</organism>
<dbReference type="AlphaFoldDB" id="A0A3P7M2X6"/>
<protein>
    <submittedName>
        <fullName evidence="1">Uncharacterized protein</fullName>
    </submittedName>
</protein>
<accession>A0A3P7M2X6</accession>
<dbReference type="OrthoDB" id="343623at2759"/>
<proteinExistence type="predicted"/>
<dbReference type="Proteomes" id="UP000270094">
    <property type="component" value="Unassembled WGS sequence"/>
</dbReference>
<gene>
    <name evidence="1" type="ORF">SVUK_LOCUS20636</name>
</gene>
<reference evidence="1 2" key="1">
    <citation type="submission" date="2018-11" db="EMBL/GenBank/DDBJ databases">
        <authorList>
            <consortium name="Pathogen Informatics"/>
        </authorList>
    </citation>
    <scope>NUCLEOTIDE SEQUENCE [LARGE SCALE GENOMIC DNA]</scope>
</reference>
<evidence type="ECO:0000313" key="1">
    <source>
        <dbReference type="EMBL" id="VDM85638.1"/>
    </source>
</evidence>
<dbReference type="EMBL" id="UYYB01143265">
    <property type="protein sequence ID" value="VDM85638.1"/>
    <property type="molecule type" value="Genomic_DNA"/>
</dbReference>
<name>A0A3P7M2X6_STRVU</name>
<sequence>MGSLLEEAQHVLDDLDWVVVDVEEEMRLLEGVISRFAATGEGTACVLIGELRSGRTTSVKNALLKFDLDAKLQIISAGKK</sequence>